<dbReference type="PANTHER" id="PTHR30069:SF49">
    <property type="entry name" value="OUTER MEMBRANE PROTEIN C"/>
    <property type="match status" value="1"/>
</dbReference>
<sequence>MINRTIAFLPISYLAIAPVLANEEPNRCGYELGCDEVIVVTGAKIAADSSITIDPRKPHQPIPSFDGSGLLKSIAGINVTRKGGAGGDISLRGLAGSRISIVNDGQHSSGTCGGRMDPPTNYVVPEAFDQVVVIKGPQSVRYGPVGSAGTVLFNKDRSMFYQPQTQGSLALTRGSFDRADYLIDIKTGTEDYYITMNANASESDHFKDGNGDAVQSRYDRNFFDAAVAYAPTTDSILEVSHKRARGSAEYADRANKASQINSDSWQLYANQEWTQSWVNNSELQLYWNENDHIMDQFDKASDTPLFGSNPKRTTVGATATNELEFSNNVLAWIGIDVMDSVMDTRRGASIDEIQMQTFERIYQMTNLGVFMESRYELSPNNALEYGIRVDHQDTDILGSWAINSSKPNKHTNLVSGFTRWEHQGLNQDSWTIGVGHSQRPADYWEINKVGRTLTLADEKTTQLDIGWTASGELPMSISGYLGSIKDYILIDNTQPIKARNINARIAGIEASTSYQIATHWDVAATFSYSYGQNHSDNTPLGQISPMETNISISYTLPTLEYSLLWRVVAKQNRVTVGHGNTVGVDIAESPGFGVLSMNASWKPTPAILVSFGLDNLLNKTYAEHISKTGAQNDLLPDDQKSIRVNETGRNAWVRASYRF</sequence>
<dbReference type="AlphaFoldDB" id="A0AA37TJB6"/>
<dbReference type="GO" id="GO:0044718">
    <property type="term" value="P:siderophore transmembrane transport"/>
    <property type="evidence" value="ECO:0007669"/>
    <property type="project" value="TreeGrafter"/>
</dbReference>
<comment type="subcellular location">
    <subcellularLocation>
        <location evidence="1 8">Cell outer membrane</location>
        <topology evidence="1 8">Multi-pass membrane protein</topology>
    </subcellularLocation>
</comment>
<evidence type="ECO:0000313" key="12">
    <source>
        <dbReference type="EMBL" id="GLS82214.1"/>
    </source>
</evidence>
<protein>
    <submittedName>
        <fullName evidence="12">TonB-dependent copper receptor</fullName>
    </submittedName>
</protein>
<evidence type="ECO:0000256" key="1">
    <source>
        <dbReference type="ARBA" id="ARBA00004571"/>
    </source>
</evidence>
<dbReference type="Proteomes" id="UP001157439">
    <property type="component" value="Unassembled WGS sequence"/>
</dbReference>
<evidence type="ECO:0000256" key="6">
    <source>
        <dbReference type="ARBA" id="ARBA00023136"/>
    </source>
</evidence>
<comment type="similarity">
    <text evidence="8 9">Belongs to the TonB-dependent receptor family.</text>
</comment>
<evidence type="ECO:0000259" key="10">
    <source>
        <dbReference type="Pfam" id="PF00593"/>
    </source>
</evidence>
<evidence type="ECO:0000256" key="7">
    <source>
        <dbReference type="ARBA" id="ARBA00023237"/>
    </source>
</evidence>
<dbReference type="PROSITE" id="PS52016">
    <property type="entry name" value="TONB_DEPENDENT_REC_3"/>
    <property type="match status" value="1"/>
</dbReference>
<evidence type="ECO:0000256" key="4">
    <source>
        <dbReference type="ARBA" id="ARBA00022692"/>
    </source>
</evidence>
<organism evidence="12 13">
    <name type="scientific">Paraferrimonas haliotis</name>
    <dbReference type="NCBI Taxonomy" id="2013866"/>
    <lineage>
        <taxon>Bacteria</taxon>
        <taxon>Pseudomonadati</taxon>
        <taxon>Pseudomonadota</taxon>
        <taxon>Gammaproteobacteria</taxon>
        <taxon>Alteromonadales</taxon>
        <taxon>Ferrimonadaceae</taxon>
        <taxon>Paraferrimonas</taxon>
    </lineage>
</organism>
<keyword evidence="4 8" id="KW-0812">Transmembrane</keyword>
<dbReference type="InterPro" id="IPR012910">
    <property type="entry name" value="Plug_dom"/>
</dbReference>
<dbReference type="InterPro" id="IPR037066">
    <property type="entry name" value="Plug_dom_sf"/>
</dbReference>
<keyword evidence="13" id="KW-1185">Reference proteome</keyword>
<keyword evidence="12" id="KW-0675">Receptor</keyword>
<evidence type="ECO:0000256" key="9">
    <source>
        <dbReference type="RuleBase" id="RU003357"/>
    </source>
</evidence>
<dbReference type="Gene3D" id="2.170.130.10">
    <property type="entry name" value="TonB-dependent receptor, plug domain"/>
    <property type="match status" value="1"/>
</dbReference>
<dbReference type="Gene3D" id="2.40.170.20">
    <property type="entry name" value="TonB-dependent receptor, beta-barrel domain"/>
    <property type="match status" value="1"/>
</dbReference>
<comment type="caution">
    <text evidence="12">The sequence shown here is derived from an EMBL/GenBank/DDBJ whole genome shotgun (WGS) entry which is preliminary data.</text>
</comment>
<dbReference type="GO" id="GO:0009279">
    <property type="term" value="C:cell outer membrane"/>
    <property type="evidence" value="ECO:0007669"/>
    <property type="project" value="UniProtKB-SubCell"/>
</dbReference>
<name>A0AA37TJB6_9GAMM</name>
<evidence type="ECO:0000313" key="13">
    <source>
        <dbReference type="Proteomes" id="UP001157439"/>
    </source>
</evidence>
<feature type="domain" description="TonB-dependent receptor-like beta-barrel" evidence="10">
    <location>
        <begin position="212"/>
        <end position="616"/>
    </location>
</feature>
<dbReference type="GO" id="GO:0015344">
    <property type="term" value="F:siderophore uptake transmembrane transporter activity"/>
    <property type="evidence" value="ECO:0007669"/>
    <property type="project" value="TreeGrafter"/>
</dbReference>
<evidence type="ECO:0000256" key="5">
    <source>
        <dbReference type="ARBA" id="ARBA00023077"/>
    </source>
</evidence>
<reference evidence="12 13" key="1">
    <citation type="journal article" date="2014" name="Int. J. Syst. Evol. Microbiol.">
        <title>Complete genome sequence of Corynebacterium casei LMG S-19264T (=DSM 44701T), isolated from a smear-ripened cheese.</title>
        <authorList>
            <consortium name="US DOE Joint Genome Institute (JGI-PGF)"/>
            <person name="Walter F."/>
            <person name="Albersmeier A."/>
            <person name="Kalinowski J."/>
            <person name="Ruckert C."/>
        </authorList>
    </citation>
    <scope>NUCLEOTIDE SEQUENCE [LARGE SCALE GENOMIC DNA]</scope>
    <source>
        <strain evidence="12 13">NBRC 112785</strain>
    </source>
</reference>
<dbReference type="RefSeq" id="WP_095500127.1">
    <property type="nucleotide sequence ID" value="NZ_BSPO01000001.1"/>
</dbReference>
<dbReference type="Pfam" id="PF07715">
    <property type="entry name" value="Plug"/>
    <property type="match status" value="1"/>
</dbReference>
<feature type="domain" description="TonB-dependent receptor plug" evidence="11">
    <location>
        <begin position="66"/>
        <end position="150"/>
    </location>
</feature>
<evidence type="ECO:0000256" key="3">
    <source>
        <dbReference type="ARBA" id="ARBA00022452"/>
    </source>
</evidence>
<dbReference type="InterPro" id="IPR000531">
    <property type="entry name" value="Beta-barrel_TonB"/>
</dbReference>
<keyword evidence="6 8" id="KW-0472">Membrane</keyword>
<evidence type="ECO:0000259" key="11">
    <source>
        <dbReference type="Pfam" id="PF07715"/>
    </source>
</evidence>
<keyword evidence="7 8" id="KW-0998">Cell outer membrane</keyword>
<dbReference type="InterPro" id="IPR010100">
    <property type="entry name" value="TonB-dep_Cu_rcpt"/>
</dbReference>
<proteinExistence type="inferred from homology"/>
<dbReference type="PANTHER" id="PTHR30069">
    <property type="entry name" value="TONB-DEPENDENT OUTER MEMBRANE RECEPTOR"/>
    <property type="match status" value="1"/>
</dbReference>
<gene>
    <name evidence="12" type="primary">nosA</name>
    <name evidence="12" type="ORF">GCM10007894_01910</name>
</gene>
<dbReference type="Pfam" id="PF00593">
    <property type="entry name" value="TonB_dep_Rec_b-barrel"/>
    <property type="match status" value="1"/>
</dbReference>
<keyword evidence="5 9" id="KW-0798">TonB box</keyword>
<keyword evidence="3 8" id="KW-1134">Transmembrane beta strand</keyword>
<dbReference type="NCBIfam" id="TIGR01778">
    <property type="entry name" value="TonB-copper"/>
    <property type="match status" value="1"/>
</dbReference>
<dbReference type="InterPro" id="IPR036942">
    <property type="entry name" value="Beta-barrel_TonB_sf"/>
</dbReference>
<evidence type="ECO:0000256" key="8">
    <source>
        <dbReference type="PROSITE-ProRule" id="PRU01360"/>
    </source>
</evidence>
<accession>A0AA37TJB6</accession>
<dbReference type="EMBL" id="BSPO01000001">
    <property type="protein sequence ID" value="GLS82214.1"/>
    <property type="molecule type" value="Genomic_DNA"/>
</dbReference>
<keyword evidence="2 8" id="KW-0813">Transport</keyword>
<evidence type="ECO:0000256" key="2">
    <source>
        <dbReference type="ARBA" id="ARBA00022448"/>
    </source>
</evidence>
<dbReference type="SUPFAM" id="SSF56935">
    <property type="entry name" value="Porins"/>
    <property type="match status" value="1"/>
</dbReference>
<dbReference type="InterPro" id="IPR039426">
    <property type="entry name" value="TonB-dep_rcpt-like"/>
</dbReference>